<dbReference type="InterPro" id="IPR051966">
    <property type="entry name" value="RPAP3"/>
</dbReference>
<evidence type="ECO:0000256" key="1">
    <source>
        <dbReference type="ARBA" id="ARBA00022803"/>
    </source>
</evidence>
<dbReference type="PANTHER" id="PTHR46423">
    <property type="entry name" value="RNA POLYMERASE II-ASSOCIATED PROTEIN 3"/>
    <property type="match status" value="1"/>
</dbReference>
<reference evidence="4 5" key="1">
    <citation type="journal article" date="2016" name="Mol. Biol. Evol.">
        <title>Comparative Genomics of Early-Diverging Mushroom-Forming Fungi Provides Insights into the Origins of Lignocellulose Decay Capabilities.</title>
        <authorList>
            <person name="Nagy L.G."/>
            <person name="Riley R."/>
            <person name="Tritt A."/>
            <person name="Adam C."/>
            <person name="Daum C."/>
            <person name="Floudas D."/>
            <person name="Sun H."/>
            <person name="Yadav J.S."/>
            <person name="Pangilinan J."/>
            <person name="Larsson K.H."/>
            <person name="Matsuura K."/>
            <person name="Barry K."/>
            <person name="Labutti K."/>
            <person name="Kuo R."/>
            <person name="Ohm R.A."/>
            <person name="Bhattacharya S.S."/>
            <person name="Shirouzu T."/>
            <person name="Yoshinaga Y."/>
            <person name="Martin F.M."/>
            <person name="Grigoriev I.V."/>
            <person name="Hibbett D.S."/>
        </authorList>
    </citation>
    <scope>NUCLEOTIDE SEQUENCE [LARGE SCALE GENOMIC DNA]</scope>
    <source>
        <strain evidence="4 5">HHB9708</strain>
    </source>
</reference>
<accession>A0A164NV53</accession>
<dbReference type="Pfam" id="PF13414">
    <property type="entry name" value="TPR_11"/>
    <property type="match status" value="1"/>
</dbReference>
<sequence length="557" mass="63403">MAIKPVKKKRPARNHLVGQPDPHLDRGLQQTMSSIATLERAISRLLLLRFQQDIARLYSARLYNVTQMYLPQLMQSTIQEAGPGWMALHAADDEIKDFFRGAIAMDLRQAGERTATKSILWSYTALRHFAMSHDVHICKKRGLHSLHLLPYYPYLRAHLDCLESLPAPKFSKPPQLGPITYGLEAVEHCYRGNDPDWSAKIRVGYTRLVDTLWQVAREYDVRGYGLVLRDKLTDKWCECGCSTDHLGEVCETTVREDEEECGKRPGKEREWDGRGSGVYGWNTLDEEDLWEIDLDFGGLDPDEYEGATSDMTISELMEWRYFRAEREKQQGNIAFKQESYEIAVKRYKAAHKIEPELPHYQLNLAAAYLKLNNWIEAEKACTRALGQHKSSKGYWRRAKARKMMGKTEEAIRDLRHMLKIQPQNLEAHAELNALLASRSTCGRASPKHRGNHCRNMSYDPGDDSFSSTSSTLHPAPSSSMASTSSSPHAPPTIAPPPPKLDLPFELTERDKRKLRIILSPLMVEISDIGPLTKGAKSMNSNETFAYPSWDRYTVKAV</sequence>
<dbReference type="SUPFAM" id="SSF48452">
    <property type="entry name" value="TPR-like"/>
    <property type="match status" value="1"/>
</dbReference>
<dbReference type="InterPro" id="IPR019734">
    <property type="entry name" value="TPR_rpt"/>
</dbReference>
<dbReference type="PANTHER" id="PTHR46423:SF1">
    <property type="entry name" value="RNA POLYMERASE II-ASSOCIATED PROTEIN 3"/>
    <property type="match status" value="1"/>
</dbReference>
<feature type="compositionally biased region" description="Basic residues" evidence="3">
    <location>
        <begin position="1"/>
        <end position="13"/>
    </location>
</feature>
<dbReference type="SMART" id="SM00028">
    <property type="entry name" value="TPR"/>
    <property type="match status" value="3"/>
</dbReference>
<feature type="compositionally biased region" description="Low complexity" evidence="3">
    <location>
        <begin position="473"/>
        <end position="487"/>
    </location>
</feature>
<keyword evidence="5" id="KW-1185">Reference proteome</keyword>
<dbReference type="Gene3D" id="1.25.40.10">
    <property type="entry name" value="Tetratricopeptide repeat domain"/>
    <property type="match status" value="1"/>
</dbReference>
<gene>
    <name evidence="4" type="ORF">SISNIDRAFT_490423</name>
</gene>
<dbReference type="AlphaFoldDB" id="A0A164NV53"/>
<dbReference type="EMBL" id="KV419440">
    <property type="protein sequence ID" value="KZS88070.1"/>
    <property type="molecule type" value="Genomic_DNA"/>
</dbReference>
<protein>
    <recommendedName>
        <fullName evidence="6">TPR-like protein</fullName>
    </recommendedName>
</protein>
<evidence type="ECO:0000313" key="5">
    <source>
        <dbReference type="Proteomes" id="UP000076722"/>
    </source>
</evidence>
<keyword evidence="1 2" id="KW-0802">TPR repeat</keyword>
<evidence type="ECO:0000256" key="3">
    <source>
        <dbReference type="SAM" id="MobiDB-lite"/>
    </source>
</evidence>
<dbReference type="InterPro" id="IPR011990">
    <property type="entry name" value="TPR-like_helical_dom_sf"/>
</dbReference>
<proteinExistence type="predicted"/>
<dbReference type="Proteomes" id="UP000076722">
    <property type="component" value="Unassembled WGS sequence"/>
</dbReference>
<evidence type="ECO:0000313" key="4">
    <source>
        <dbReference type="EMBL" id="KZS88070.1"/>
    </source>
</evidence>
<dbReference type="PROSITE" id="PS50005">
    <property type="entry name" value="TPR"/>
    <property type="match status" value="1"/>
</dbReference>
<dbReference type="OrthoDB" id="420195at2759"/>
<feature type="compositionally biased region" description="Pro residues" evidence="3">
    <location>
        <begin position="488"/>
        <end position="500"/>
    </location>
</feature>
<feature type="region of interest" description="Disordered" evidence="3">
    <location>
        <begin position="1"/>
        <end position="25"/>
    </location>
</feature>
<dbReference type="STRING" id="1314777.A0A164NV53"/>
<dbReference type="GO" id="GO:0101031">
    <property type="term" value="C:protein folding chaperone complex"/>
    <property type="evidence" value="ECO:0007669"/>
    <property type="project" value="TreeGrafter"/>
</dbReference>
<feature type="repeat" description="TPR" evidence="2">
    <location>
        <begin position="391"/>
        <end position="424"/>
    </location>
</feature>
<name>A0A164NV53_9AGAM</name>
<evidence type="ECO:0008006" key="6">
    <source>
        <dbReference type="Google" id="ProtNLM"/>
    </source>
</evidence>
<organism evidence="4 5">
    <name type="scientific">Sistotremastrum niveocremeum HHB9708</name>
    <dbReference type="NCBI Taxonomy" id="1314777"/>
    <lineage>
        <taxon>Eukaryota</taxon>
        <taxon>Fungi</taxon>
        <taxon>Dikarya</taxon>
        <taxon>Basidiomycota</taxon>
        <taxon>Agaricomycotina</taxon>
        <taxon>Agaricomycetes</taxon>
        <taxon>Sistotremastrales</taxon>
        <taxon>Sistotremastraceae</taxon>
        <taxon>Sertulicium</taxon>
        <taxon>Sertulicium niveocremeum</taxon>
    </lineage>
</organism>
<feature type="region of interest" description="Disordered" evidence="3">
    <location>
        <begin position="441"/>
        <end position="503"/>
    </location>
</feature>
<evidence type="ECO:0000256" key="2">
    <source>
        <dbReference type="PROSITE-ProRule" id="PRU00339"/>
    </source>
</evidence>